<evidence type="ECO:0000313" key="4">
    <source>
        <dbReference type="Proteomes" id="UP000008068"/>
    </source>
</evidence>
<dbReference type="InParanoid" id="G0PLW9"/>
<evidence type="ECO:0000256" key="2">
    <source>
        <dbReference type="SAM" id="MobiDB-lite"/>
    </source>
</evidence>
<protein>
    <submittedName>
        <fullName evidence="3">Uncharacterized protein</fullName>
    </submittedName>
</protein>
<feature type="compositionally biased region" description="Basic and acidic residues" evidence="2">
    <location>
        <begin position="149"/>
        <end position="181"/>
    </location>
</feature>
<feature type="region of interest" description="Disordered" evidence="2">
    <location>
        <begin position="252"/>
        <end position="310"/>
    </location>
</feature>
<feature type="compositionally biased region" description="Polar residues" evidence="2">
    <location>
        <begin position="1"/>
        <end position="13"/>
    </location>
</feature>
<accession>G0PLW9</accession>
<name>G0PLW9_CAEBE</name>
<feature type="coiled-coil region" evidence="1">
    <location>
        <begin position="203"/>
        <end position="233"/>
    </location>
</feature>
<keyword evidence="4" id="KW-1185">Reference proteome</keyword>
<feature type="region of interest" description="Disordered" evidence="2">
    <location>
        <begin position="1"/>
        <end position="28"/>
    </location>
</feature>
<reference evidence="4" key="1">
    <citation type="submission" date="2011-07" db="EMBL/GenBank/DDBJ databases">
        <authorList>
            <consortium name="Caenorhabditis brenneri Sequencing and Analysis Consortium"/>
            <person name="Wilson R.K."/>
        </authorList>
    </citation>
    <scope>NUCLEOTIDE SEQUENCE [LARGE SCALE GENOMIC DNA]</scope>
    <source>
        <strain evidence="4">PB2801</strain>
    </source>
</reference>
<dbReference type="STRING" id="135651.G0PLW9"/>
<proteinExistence type="predicted"/>
<evidence type="ECO:0000256" key="1">
    <source>
        <dbReference type="SAM" id="Coils"/>
    </source>
</evidence>
<evidence type="ECO:0000313" key="3">
    <source>
        <dbReference type="EMBL" id="EGT36021.1"/>
    </source>
</evidence>
<gene>
    <name evidence="3" type="ORF">CAEBREN_17548</name>
</gene>
<dbReference type="HOGENOM" id="CLU_897809_0_0_1"/>
<feature type="compositionally biased region" description="Basic and acidic residues" evidence="2">
    <location>
        <begin position="252"/>
        <end position="275"/>
    </location>
</feature>
<feature type="region of interest" description="Disordered" evidence="2">
    <location>
        <begin position="145"/>
        <end position="197"/>
    </location>
</feature>
<dbReference type="Proteomes" id="UP000008068">
    <property type="component" value="Unassembled WGS sequence"/>
</dbReference>
<sequence>MPTRCRPSTSTANLPDSPSDSDDQLLPVNVPVTDVLEDVMETDDGLTRNREFYMALETVDGIEETQLMTQKSVNSNGSVVDNDLGIDDGVQVLQVSSQTPGNRKRDKLKIKRQADAARKAVARSAETIKDKELRLEIEAVQKSIARSQATRDERNAKRRMDAIQQNERRSEESEEKRRCRLDSVASQAAERRNRETEDEWIARIEAQQARRDLEDEEERARRLEAMAERAEIRRAGEPEDVRQDRLEANRVHMAESRANDSPDQAAARRDADNQRRANRRSPLLKAATTDARPELNGQRPRRTRSVVEKE</sequence>
<dbReference type="EMBL" id="GL381214">
    <property type="protein sequence ID" value="EGT36021.1"/>
    <property type="molecule type" value="Genomic_DNA"/>
</dbReference>
<dbReference type="AlphaFoldDB" id="G0PLW9"/>
<organism evidence="4">
    <name type="scientific">Caenorhabditis brenneri</name>
    <name type="common">Nematode worm</name>
    <dbReference type="NCBI Taxonomy" id="135651"/>
    <lineage>
        <taxon>Eukaryota</taxon>
        <taxon>Metazoa</taxon>
        <taxon>Ecdysozoa</taxon>
        <taxon>Nematoda</taxon>
        <taxon>Chromadorea</taxon>
        <taxon>Rhabditida</taxon>
        <taxon>Rhabditina</taxon>
        <taxon>Rhabditomorpha</taxon>
        <taxon>Rhabditoidea</taxon>
        <taxon>Rhabditidae</taxon>
        <taxon>Peloderinae</taxon>
        <taxon>Caenorhabditis</taxon>
    </lineage>
</organism>
<keyword evidence="1" id="KW-0175">Coiled coil</keyword>